<evidence type="ECO:0000313" key="3">
    <source>
        <dbReference type="Proteomes" id="UP000183832"/>
    </source>
</evidence>
<dbReference type="GO" id="GO:0005876">
    <property type="term" value="C:spindle microtubule"/>
    <property type="evidence" value="ECO:0007669"/>
    <property type="project" value="TreeGrafter"/>
</dbReference>
<dbReference type="EMBL" id="CVRI01000074">
    <property type="protein sequence ID" value="CRL07873.1"/>
    <property type="molecule type" value="Genomic_DNA"/>
</dbReference>
<dbReference type="PANTHER" id="PTHR21567">
    <property type="entry name" value="CLASP"/>
    <property type="match status" value="1"/>
</dbReference>
<dbReference type="Proteomes" id="UP000183832">
    <property type="component" value="Unassembled WGS sequence"/>
</dbReference>
<dbReference type="Gene3D" id="1.25.10.10">
    <property type="entry name" value="Leucine-rich Repeat Variant"/>
    <property type="match status" value="1"/>
</dbReference>
<name>A0A1J1JA21_9DIPT</name>
<dbReference type="Pfam" id="PF12348">
    <property type="entry name" value="CLASP_N"/>
    <property type="match status" value="1"/>
</dbReference>
<dbReference type="GO" id="GO:0008017">
    <property type="term" value="F:microtubule binding"/>
    <property type="evidence" value="ECO:0007669"/>
    <property type="project" value="TreeGrafter"/>
</dbReference>
<keyword evidence="3" id="KW-1185">Reference proteome</keyword>
<dbReference type="GO" id="GO:0040001">
    <property type="term" value="P:establishment of mitotic spindle localization"/>
    <property type="evidence" value="ECO:0007669"/>
    <property type="project" value="TreeGrafter"/>
</dbReference>
<evidence type="ECO:0000259" key="1">
    <source>
        <dbReference type="Pfam" id="PF12348"/>
    </source>
</evidence>
<accession>A0A1J1JA21</accession>
<dbReference type="OrthoDB" id="63891at2759"/>
<gene>
    <name evidence="2" type="primary">similar to Protein FAM179A</name>
    <name evidence="2" type="ORF">CLUMA_CG020932</name>
</gene>
<dbReference type="InterPro" id="IPR011989">
    <property type="entry name" value="ARM-like"/>
</dbReference>
<evidence type="ECO:0000313" key="2">
    <source>
        <dbReference type="EMBL" id="CRL07873.1"/>
    </source>
</evidence>
<dbReference type="GO" id="GO:0090307">
    <property type="term" value="P:mitotic spindle assembly"/>
    <property type="evidence" value="ECO:0007669"/>
    <property type="project" value="TreeGrafter"/>
</dbReference>
<organism evidence="2 3">
    <name type="scientific">Clunio marinus</name>
    <dbReference type="NCBI Taxonomy" id="568069"/>
    <lineage>
        <taxon>Eukaryota</taxon>
        <taxon>Metazoa</taxon>
        <taxon>Ecdysozoa</taxon>
        <taxon>Arthropoda</taxon>
        <taxon>Hexapoda</taxon>
        <taxon>Insecta</taxon>
        <taxon>Pterygota</taxon>
        <taxon>Neoptera</taxon>
        <taxon>Endopterygota</taxon>
        <taxon>Diptera</taxon>
        <taxon>Nematocera</taxon>
        <taxon>Chironomoidea</taxon>
        <taxon>Chironomidae</taxon>
        <taxon>Clunio</taxon>
    </lineage>
</organism>
<feature type="domain" description="CLASP N-terminal" evidence="1">
    <location>
        <begin position="207"/>
        <end position="350"/>
    </location>
</feature>
<dbReference type="GO" id="GO:0000776">
    <property type="term" value="C:kinetochore"/>
    <property type="evidence" value="ECO:0007669"/>
    <property type="project" value="TreeGrafter"/>
</dbReference>
<dbReference type="GO" id="GO:0072686">
    <property type="term" value="C:mitotic spindle"/>
    <property type="evidence" value="ECO:0007669"/>
    <property type="project" value="TreeGrafter"/>
</dbReference>
<dbReference type="PANTHER" id="PTHR21567:SF88">
    <property type="entry name" value="TOG DOMAIN-CONTAINING PROTEIN"/>
    <property type="match status" value="1"/>
</dbReference>
<feature type="non-terminal residue" evidence="2">
    <location>
        <position position="388"/>
    </location>
</feature>
<proteinExistence type="predicted"/>
<protein>
    <submittedName>
        <fullName evidence="2">CLUMA_CG020932, isoform A</fullName>
    </submittedName>
</protein>
<dbReference type="GO" id="GO:0045180">
    <property type="term" value="C:basal cortex"/>
    <property type="evidence" value="ECO:0007669"/>
    <property type="project" value="TreeGrafter"/>
</dbReference>
<sequence length="388" mass="44175">MEKNRGIQKLQIAKLESFSIAPIKCHQQNIVHLNQSFHISSFPKQGFDQSTQTSLTKLSSSKMIETNSYQLLKRPSSMPSELFSVKNLVKRVQNGVSKHQNNYAVGDVEDLNNSSKYNEFNPSGFPNSDLELADYIPAINVHDVVNEQKYTLSLPQKKLSFCTKKLLRPSTKIVNVCSQGLKDFTKISINIKWDGELGEKFIPIISRKIIDFIKSPRSQLCRIACQTAGDFFLVTKCTRRPEFDEIVDILLTKCADPNRFIRKDANTAIDKMATSINVQHSVRAVCAKGPDHKNSIVRANTARILHLICKNAGVEQILGSDSNVRTRKRVLTTLAKFLLDKNQETRRHAEKLCKLLKRHKFFIEYFFKDIDINCKNSLRKIITSLDNS</sequence>
<dbReference type="AlphaFoldDB" id="A0A1J1JA21"/>
<dbReference type="SUPFAM" id="SSF48371">
    <property type="entry name" value="ARM repeat"/>
    <property type="match status" value="1"/>
</dbReference>
<dbReference type="GO" id="GO:0005815">
    <property type="term" value="C:microtubule organizing center"/>
    <property type="evidence" value="ECO:0007669"/>
    <property type="project" value="TreeGrafter"/>
</dbReference>
<reference evidence="2 3" key="1">
    <citation type="submission" date="2015-04" db="EMBL/GenBank/DDBJ databases">
        <authorList>
            <person name="Syromyatnikov M.Y."/>
            <person name="Popov V.N."/>
        </authorList>
    </citation>
    <scope>NUCLEOTIDE SEQUENCE [LARGE SCALE GENOMIC DNA]</scope>
</reference>
<dbReference type="GO" id="GO:0005881">
    <property type="term" value="C:cytoplasmic microtubule"/>
    <property type="evidence" value="ECO:0007669"/>
    <property type="project" value="TreeGrafter"/>
</dbReference>
<dbReference type="InterPro" id="IPR024395">
    <property type="entry name" value="CLASP_N_dom"/>
</dbReference>
<dbReference type="InterPro" id="IPR016024">
    <property type="entry name" value="ARM-type_fold"/>
</dbReference>